<dbReference type="Proteomes" id="UP000010473">
    <property type="component" value="Chromosome"/>
</dbReference>
<dbReference type="eggNOG" id="COG2010">
    <property type="taxonomic scope" value="Bacteria"/>
</dbReference>
<dbReference type="GO" id="GO:0005506">
    <property type="term" value="F:iron ion binding"/>
    <property type="evidence" value="ECO:0007669"/>
    <property type="project" value="InterPro"/>
</dbReference>
<sequence>MMKKIISIALILLLCSVLFFSNSVSASDLDTGAKIFEVNCAGCHIHGGNIVRRGKNLKQKTLQKNKLDSTEAIATLVTHGKNNMPAYQDRLELAEIEAVANYVLQQAQADWK</sequence>
<evidence type="ECO:0000256" key="7">
    <source>
        <dbReference type="ARBA" id="ARBA00023004"/>
    </source>
</evidence>
<evidence type="ECO:0000259" key="11">
    <source>
        <dbReference type="PROSITE" id="PS51007"/>
    </source>
</evidence>
<comment type="similarity">
    <text evidence="2">Belongs to the cytochrome c family. PetJ subfamily.</text>
</comment>
<dbReference type="PANTHER" id="PTHR34688:SF2">
    <property type="entry name" value="CYTOCHROME C6, CHLOROPLASTIC"/>
    <property type="match status" value="1"/>
</dbReference>
<dbReference type="STRING" id="111780.Sta7437_2312"/>
<dbReference type="Gene3D" id="1.10.760.10">
    <property type="entry name" value="Cytochrome c-like domain"/>
    <property type="match status" value="1"/>
</dbReference>
<organism evidence="12 13">
    <name type="scientific">Stanieria cyanosphaera (strain ATCC 29371 / PCC 7437)</name>
    <dbReference type="NCBI Taxonomy" id="111780"/>
    <lineage>
        <taxon>Bacteria</taxon>
        <taxon>Bacillati</taxon>
        <taxon>Cyanobacteriota</taxon>
        <taxon>Cyanophyceae</taxon>
        <taxon>Pleurocapsales</taxon>
        <taxon>Dermocarpellaceae</taxon>
        <taxon>Stanieria</taxon>
    </lineage>
</organism>
<dbReference type="InterPro" id="IPR023655">
    <property type="entry name" value="Cyt_C6"/>
</dbReference>
<evidence type="ECO:0000256" key="10">
    <source>
        <dbReference type="SAM" id="SignalP"/>
    </source>
</evidence>
<dbReference type="GO" id="GO:0020037">
    <property type="term" value="F:heme binding"/>
    <property type="evidence" value="ECO:0007669"/>
    <property type="project" value="InterPro"/>
</dbReference>
<gene>
    <name evidence="12" type="ordered locus">Sta7437_2312</name>
</gene>
<keyword evidence="4 9" id="KW-0349">Heme</keyword>
<reference evidence="13" key="1">
    <citation type="journal article" date="2013" name="Proc. Natl. Acad. Sci. U.S.A.">
        <title>Improving the coverage of the cyanobacterial phylum using diversity-driven genome sequencing.</title>
        <authorList>
            <person name="Shih P.M."/>
            <person name="Wu D."/>
            <person name="Latifi A."/>
            <person name="Axen S.D."/>
            <person name="Fewer D.P."/>
            <person name="Talla E."/>
            <person name="Calteau A."/>
            <person name="Cai F."/>
            <person name="Tandeau de Marsac N."/>
            <person name="Rippka R."/>
            <person name="Herdman M."/>
            <person name="Sivonen K."/>
            <person name="Coursin T."/>
            <person name="Laurent T."/>
            <person name="Goodwin L."/>
            <person name="Nolan M."/>
            <person name="Davenport K.W."/>
            <person name="Han C.S."/>
            <person name="Rubin E.M."/>
            <person name="Eisen J.A."/>
            <person name="Woyke T."/>
            <person name="Gugger M."/>
            <person name="Kerfeld C.A."/>
        </authorList>
    </citation>
    <scope>NUCLEOTIDE SEQUENCE [LARGE SCALE GENOMIC DNA]</scope>
    <source>
        <strain evidence="13">ATCC 29371 / PCC 7437</strain>
    </source>
</reference>
<evidence type="ECO:0000256" key="5">
    <source>
        <dbReference type="ARBA" id="ARBA00022723"/>
    </source>
</evidence>
<keyword evidence="3" id="KW-0813">Transport</keyword>
<feature type="chain" id="PRO_5003938171" evidence="10">
    <location>
        <begin position="27"/>
        <end position="112"/>
    </location>
</feature>
<dbReference type="PATRIC" id="fig|111780.3.peg.2408"/>
<evidence type="ECO:0000256" key="1">
    <source>
        <dbReference type="ARBA" id="ARBA00004518"/>
    </source>
</evidence>
<evidence type="ECO:0000256" key="8">
    <source>
        <dbReference type="ARBA" id="ARBA00023078"/>
    </source>
</evidence>
<proteinExistence type="inferred from homology"/>
<comment type="subcellular location">
    <subcellularLocation>
        <location evidence="1">Cellular thylakoid lumen</location>
    </subcellularLocation>
</comment>
<dbReference type="RefSeq" id="WP_015193522.1">
    <property type="nucleotide sequence ID" value="NC_019748.1"/>
</dbReference>
<dbReference type="Pfam" id="PF13442">
    <property type="entry name" value="Cytochrome_CBB3"/>
    <property type="match status" value="1"/>
</dbReference>
<evidence type="ECO:0000256" key="4">
    <source>
        <dbReference type="ARBA" id="ARBA00022617"/>
    </source>
</evidence>
<evidence type="ECO:0000313" key="12">
    <source>
        <dbReference type="EMBL" id="AFZ35854.1"/>
    </source>
</evidence>
<dbReference type="PRINTS" id="PR00605">
    <property type="entry name" value="CYTCHROMECIC"/>
</dbReference>
<keyword evidence="6" id="KW-0249">Electron transport</keyword>
<feature type="domain" description="Cytochrome c" evidence="11">
    <location>
        <begin position="27"/>
        <end position="107"/>
    </location>
</feature>
<feature type="signal peptide" evidence="10">
    <location>
        <begin position="1"/>
        <end position="26"/>
    </location>
</feature>
<dbReference type="GO" id="GO:0009055">
    <property type="term" value="F:electron transfer activity"/>
    <property type="evidence" value="ECO:0007669"/>
    <property type="project" value="InterPro"/>
</dbReference>
<keyword evidence="5 9" id="KW-0479">Metal-binding</keyword>
<evidence type="ECO:0000256" key="6">
    <source>
        <dbReference type="ARBA" id="ARBA00022982"/>
    </source>
</evidence>
<name>K9XUW5_STAC7</name>
<dbReference type="AlphaFoldDB" id="K9XUW5"/>
<evidence type="ECO:0000256" key="9">
    <source>
        <dbReference type="PROSITE-ProRule" id="PRU00433"/>
    </source>
</evidence>
<evidence type="ECO:0000313" key="13">
    <source>
        <dbReference type="Proteomes" id="UP000010473"/>
    </source>
</evidence>
<evidence type="ECO:0000256" key="2">
    <source>
        <dbReference type="ARBA" id="ARBA00009650"/>
    </source>
</evidence>
<dbReference type="HOGENOM" id="CLU_101159_1_0_3"/>
<dbReference type="GO" id="GO:0031979">
    <property type="term" value="C:plasma membrane-derived thylakoid lumen"/>
    <property type="evidence" value="ECO:0007669"/>
    <property type="project" value="UniProtKB-SubCell"/>
</dbReference>
<dbReference type="InterPro" id="IPR008168">
    <property type="entry name" value="Cyt_C_IC"/>
</dbReference>
<accession>K9XUW5</accession>
<dbReference type="InterPro" id="IPR009056">
    <property type="entry name" value="Cyt_c-like_dom"/>
</dbReference>
<keyword evidence="10" id="KW-0732">Signal</keyword>
<keyword evidence="13" id="KW-1185">Reference proteome</keyword>
<dbReference type="KEGG" id="scs:Sta7437_2312"/>
<keyword evidence="8" id="KW-0793">Thylakoid</keyword>
<dbReference type="EMBL" id="CP003653">
    <property type="protein sequence ID" value="AFZ35854.1"/>
    <property type="molecule type" value="Genomic_DNA"/>
</dbReference>
<dbReference type="OrthoDB" id="5570429at2"/>
<evidence type="ECO:0000256" key="3">
    <source>
        <dbReference type="ARBA" id="ARBA00022448"/>
    </source>
</evidence>
<dbReference type="PROSITE" id="PS51007">
    <property type="entry name" value="CYTC"/>
    <property type="match status" value="1"/>
</dbReference>
<dbReference type="PANTHER" id="PTHR34688">
    <property type="entry name" value="CYTOCHROME C6, CHLOROPLASTIC"/>
    <property type="match status" value="1"/>
</dbReference>
<dbReference type="SUPFAM" id="SSF46626">
    <property type="entry name" value="Cytochrome c"/>
    <property type="match status" value="1"/>
</dbReference>
<dbReference type="InterPro" id="IPR036909">
    <property type="entry name" value="Cyt_c-like_dom_sf"/>
</dbReference>
<keyword evidence="7 9" id="KW-0408">Iron</keyword>
<dbReference type="NCBIfam" id="NF045930">
    <property type="entry name" value="Cytc6PetJCyano"/>
    <property type="match status" value="1"/>
</dbReference>
<protein>
    <submittedName>
        <fullName evidence="12">Cytochrome c class I</fullName>
    </submittedName>
</protein>